<dbReference type="EC" id="2.7.13.3" evidence="2"/>
<dbReference type="AlphaFoldDB" id="A0A0P8W9L4"/>
<feature type="transmembrane region" description="Helical" evidence="6">
    <location>
        <begin position="9"/>
        <end position="30"/>
    </location>
</feature>
<proteinExistence type="predicted"/>
<dbReference type="EMBL" id="LKET01000032">
    <property type="protein sequence ID" value="KPU44379.1"/>
    <property type="molecule type" value="Genomic_DNA"/>
</dbReference>
<accession>A0A0P8W9L4</accession>
<dbReference type="GO" id="GO:0005886">
    <property type="term" value="C:plasma membrane"/>
    <property type="evidence" value="ECO:0007669"/>
    <property type="project" value="TreeGrafter"/>
</dbReference>
<keyword evidence="9" id="KW-1185">Reference proteome</keyword>
<dbReference type="RefSeq" id="WP_242854403.1">
    <property type="nucleotide sequence ID" value="NZ_LKET01000032.1"/>
</dbReference>
<organism evidence="8 9">
    <name type="scientific">Oxobacter pfennigii</name>
    <dbReference type="NCBI Taxonomy" id="36849"/>
    <lineage>
        <taxon>Bacteria</taxon>
        <taxon>Bacillati</taxon>
        <taxon>Bacillota</taxon>
        <taxon>Clostridia</taxon>
        <taxon>Eubacteriales</taxon>
        <taxon>Clostridiaceae</taxon>
        <taxon>Oxobacter</taxon>
    </lineage>
</organism>
<dbReference type="PATRIC" id="fig|36849.3.peg.2691"/>
<keyword evidence="6" id="KW-0472">Membrane</keyword>
<gene>
    <name evidence="8" type="ORF">OXPF_25490</name>
</gene>
<dbReference type="Gene3D" id="1.10.287.130">
    <property type="match status" value="1"/>
</dbReference>
<evidence type="ECO:0000256" key="1">
    <source>
        <dbReference type="ARBA" id="ARBA00000085"/>
    </source>
</evidence>
<reference evidence="8 9" key="1">
    <citation type="submission" date="2015-09" db="EMBL/GenBank/DDBJ databases">
        <title>Genome sequence of Oxobacter pfennigii DSM 3222.</title>
        <authorList>
            <person name="Poehlein A."/>
            <person name="Bengelsdorf F.R."/>
            <person name="Schiel-Bengelsdorf B."/>
            <person name="Duerre P."/>
            <person name="Daniel R."/>
        </authorList>
    </citation>
    <scope>NUCLEOTIDE SEQUENCE [LARGE SCALE GENOMIC DNA]</scope>
    <source>
        <strain evidence="8 9">DSM 3222</strain>
    </source>
</reference>
<dbReference type="Proteomes" id="UP000050326">
    <property type="component" value="Unassembled WGS sequence"/>
</dbReference>
<feature type="domain" description="Signal transduction histidine kinase dimerisation/phosphoacceptor" evidence="7">
    <location>
        <begin position="219"/>
        <end position="247"/>
    </location>
</feature>
<dbReference type="InterPro" id="IPR050428">
    <property type="entry name" value="TCS_sensor_his_kinase"/>
</dbReference>
<feature type="transmembrane region" description="Helical" evidence="6">
    <location>
        <begin position="182"/>
        <end position="205"/>
    </location>
</feature>
<evidence type="ECO:0000256" key="6">
    <source>
        <dbReference type="SAM" id="Phobius"/>
    </source>
</evidence>
<evidence type="ECO:0000256" key="3">
    <source>
        <dbReference type="ARBA" id="ARBA00022553"/>
    </source>
</evidence>
<dbReference type="SUPFAM" id="SSF47384">
    <property type="entry name" value="Homodimeric domain of signal transducing histidine kinase"/>
    <property type="match status" value="1"/>
</dbReference>
<dbReference type="InterPro" id="IPR036097">
    <property type="entry name" value="HisK_dim/P_sf"/>
</dbReference>
<dbReference type="STRING" id="36849.OXPF_25490"/>
<sequence length="261" mass="29159">MFKKLRNRFLFLNMAVTSLVMIVAFGAVYLTTYNNIQNENQRKLSGMAKSFTISSERPLEQPYTPQDGYLSNKREQGQIVSMVSSDYTPSFTIFVDKNGVIIDIDTIIDMPEESYSEAAGAAWKKGGQSAIIMGGHIWLYSVIPVSVTQIYEDGSSVTNTSGDSYQISFLDITDTQKTLRDLLITFIIVGLAMLAVIFLISLYFANRSMRPVISAWEKQRQFIADASHELKTPLSIIIANYDALLSNQDETIRVSTDGLIT</sequence>
<dbReference type="PANTHER" id="PTHR45436">
    <property type="entry name" value="SENSOR HISTIDINE KINASE YKOH"/>
    <property type="match status" value="1"/>
</dbReference>
<evidence type="ECO:0000256" key="2">
    <source>
        <dbReference type="ARBA" id="ARBA00012438"/>
    </source>
</evidence>
<keyword evidence="6" id="KW-1133">Transmembrane helix</keyword>
<dbReference type="InterPro" id="IPR003661">
    <property type="entry name" value="HisK_dim/P_dom"/>
</dbReference>
<keyword evidence="5 8" id="KW-0418">Kinase</keyword>
<evidence type="ECO:0000256" key="4">
    <source>
        <dbReference type="ARBA" id="ARBA00022679"/>
    </source>
</evidence>
<evidence type="ECO:0000313" key="9">
    <source>
        <dbReference type="Proteomes" id="UP000050326"/>
    </source>
</evidence>
<dbReference type="Pfam" id="PF00512">
    <property type="entry name" value="HisKA"/>
    <property type="match status" value="1"/>
</dbReference>
<protein>
    <recommendedName>
        <fullName evidence="2">histidine kinase</fullName>
        <ecNumber evidence="2">2.7.13.3</ecNumber>
    </recommendedName>
</protein>
<comment type="catalytic activity">
    <reaction evidence="1">
        <text>ATP + protein L-histidine = ADP + protein N-phospho-L-histidine.</text>
        <dbReference type="EC" id="2.7.13.3"/>
    </reaction>
</comment>
<keyword evidence="4" id="KW-0808">Transferase</keyword>
<dbReference type="GO" id="GO:0000155">
    <property type="term" value="F:phosphorelay sensor kinase activity"/>
    <property type="evidence" value="ECO:0007669"/>
    <property type="project" value="InterPro"/>
</dbReference>
<dbReference type="CDD" id="cd00082">
    <property type="entry name" value="HisKA"/>
    <property type="match status" value="1"/>
</dbReference>
<name>A0A0P8W9L4_9CLOT</name>
<evidence type="ECO:0000256" key="5">
    <source>
        <dbReference type="ARBA" id="ARBA00022777"/>
    </source>
</evidence>
<comment type="caution">
    <text evidence="8">The sequence shown here is derived from an EMBL/GenBank/DDBJ whole genome shotgun (WGS) entry which is preliminary data.</text>
</comment>
<keyword evidence="6" id="KW-0812">Transmembrane</keyword>
<evidence type="ECO:0000313" key="8">
    <source>
        <dbReference type="EMBL" id="KPU44379.1"/>
    </source>
</evidence>
<keyword evidence="3" id="KW-0597">Phosphoprotein</keyword>
<evidence type="ECO:0000259" key="7">
    <source>
        <dbReference type="Pfam" id="PF00512"/>
    </source>
</evidence>
<dbReference type="PANTHER" id="PTHR45436:SF5">
    <property type="entry name" value="SENSOR HISTIDINE KINASE TRCS"/>
    <property type="match status" value="1"/>
</dbReference>